<dbReference type="InterPro" id="IPR020568">
    <property type="entry name" value="Ribosomal_Su5_D2-typ_SF"/>
</dbReference>
<evidence type="ECO:0000256" key="6">
    <source>
        <dbReference type="ARBA" id="ARBA00022777"/>
    </source>
</evidence>
<evidence type="ECO:0000256" key="8">
    <source>
        <dbReference type="ARBA" id="ARBA00023229"/>
    </source>
</evidence>
<dbReference type="Pfam" id="PF00288">
    <property type="entry name" value="GHMP_kinases_N"/>
    <property type="match status" value="1"/>
</dbReference>
<evidence type="ECO:0000256" key="1">
    <source>
        <dbReference type="ARBA" id="ARBA00009684"/>
    </source>
</evidence>
<evidence type="ECO:0000256" key="9">
    <source>
        <dbReference type="ARBA" id="ARBA00032554"/>
    </source>
</evidence>
<dbReference type="InterPro" id="IPR006204">
    <property type="entry name" value="GHMP_kinase_N_dom"/>
</dbReference>
<evidence type="ECO:0000256" key="2">
    <source>
        <dbReference type="ARBA" id="ARBA00012052"/>
    </source>
</evidence>
<evidence type="ECO:0000256" key="7">
    <source>
        <dbReference type="ARBA" id="ARBA00022840"/>
    </source>
</evidence>
<protein>
    <recommendedName>
        <fullName evidence="3 10">4-diphosphocytidyl-2-C-methyl-D-erythritol kinase</fullName>
        <shortName evidence="10">CMK</shortName>
        <ecNumber evidence="2 10">2.7.1.148</ecNumber>
    </recommendedName>
    <alternativeName>
        <fullName evidence="9 10">4-(cytidine-5'-diphospho)-2-C-methyl-D-erythritol kinase</fullName>
    </alternativeName>
</protein>
<comment type="pathway">
    <text evidence="10">Isoprenoid biosynthesis; isopentenyl diphosphate biosynthesis via DXP pathway; isopentenyl diphosphate from 1-deoxy-D-xylulose 5-phosphate: step 3/6.</text>
</comment>
<dbReference type="GO" id="GO:0019288">
    <property type="term" value="P:isopentenyl diphosphate biosynthetic process, methylerythritol 4-phosphate pathway"/>
    <property type="evidence" value="ECO:0007669"/>
    <property type="project" value="UniProtKB-UniRule"/>
</dbReference>
<dbReference type="InterPro" id="IPR004424">
    <property type="entry name" value="IspE"/>
</dbReference>
<dbReference type="AlphaFoldDB" id="F2K0U6"/>
<comment type="catalytic activity">
    <reaction evidence="10">
        <text>4-CDP-2-C-methyl-D-erythritol + ATP = 4-CDP-2-C-methyl-D-erythritol 2-phosphate + ADP + H(+)</text>
        <dbReference type="Rhea" id="RHEA:18437"/>
        <dbReference type="ChEBI" id="CHEBI:15378"/>
        <dbReference type="ChEBI" id="CHEBI:30616"/>
        <dbReference type="ChEBI" id="CHEBI:57823"/>
        <dbReference type="ChEBI" id="CHEBI:57919"/>
        <dbReference type="ChEBI" id="CHEBI:456216"/>
        <dbReference type="EC" id="2.7.1.148"/>
    </reaction>
</comment>
<evidence type="ECO:0000256" key="10">
    <source>
        <dbReference type="HAMAP-Rule" id="MF_00061"/>
    </source>
</evidence>
<evidence type="ECO:0000259" key="11">
    <source>
        <dbReference type="Pfam" id="PF00288"/>
    </source>
</evidence>
<proteinExistence type="inferred from homology"/>
<feature type="binding site" evidence="10">
    <location>
        <begin position="97"/>
        <end position="107"/>
    </location>
    <ligand>
        <name>ATP</name>
        <dbReference type="ChEBI" id="CHEBI:30616"/>
    </ligand>
</feature>
<dbReference type="HOGENOM" id="CLU_053057_3_0_6"/>
<dbReference type="PATRIC" id="fig|717774.3.peg.3055"/>
<dbReference type="GO" id="GO:0016114">
    <property type="term" value="P:terpenoid biosynthetic process"/>
    <property type="evidence" value="ECO:0007669"/>
    <property type="project" value="UniProtKB-UniRule"/>
</dbReference>
<dbReference type="eggNOG" id="COG1947">
    <property type="taxonomic scope" value="Bacteria"/>
</dbReference>
<evidence type="ECO:0000256" key="5">
    <source>
        <dbReference type="ARBA" id="ARBA00022741"/>
    </source>
</evidence>
<comment type="similarity">
    <text evidence="1 10">Belongs to the GHMP kinase family. IspE subfamily.</text>
</comment>
<dbReference type="PANTHER" id="PTHR43527">
    <property type="entry name" value="4-DIPHOSPHOCYTIDYL-2-C-METHYL-D-ERYTHRITOL KINASE, CHLOROPLASTIC"/>
    <property type="match status" value="1"/>
</dbReference>
<dbReference type="HAMAP" id="MF_00061">
    <property type="entry name" value="IspE"/>
    <property type="match status" value="1"/>
</dbReference>
<dbReference type="EC" id="2.7.1.148" evidence="2 10"/>
<gene>
    <name evidence="10" type="primary">ispE</name>
    <name evidence="13" type="ordered locus">Marme_2967</name>
</gene>
<dbReference type="NCBIfam" id="TIGR00154">
    <property type="entry name" value="ispE"/>
    <property type="match status" value="1"/>
</dbReference>
<evidence type="ECO:0000259" key="12">
    <source>
        <dbReference type="Pfam" id="PF08544"/>
    </source>
</evidence>
<dbReference type="Proteomes" id="UP000001062">
    <property type="component" value="Chromosome"/>
</dbReference>
<dbReference type="SUPFAM" id="SSF54211">
    <property type="entry name" value="Ribosomal protein S5 domain 2-like"/>
    <property type="match status" value="1"/>
</dbReference>
<keyword evidence="8 10" id="KW-0414">Isoprene biosynthesis</keyword>
<dbReference type="GO" id="GO:0050515">
    <property type="term" value="F:4-(cytidine 5'-diphospho)-2-C-methyl-D-erythritol kinase activity"/>
    <property type="evidence" value="ECO:0007669"/>
    <property type="project" value="UniProtKB-UniRule"/>
</dbReference>
<dbReference type="UniPathway" id="UPA00056">
    <property type="reaction ID" value="UER00094"/>
</dbReference>
<dbReference type="OrthoDB" id="9809438at2"/>
<evidence type="ECO:0000313" key="14">
    <source>
        <dbReference type="Proteomes" id="UP000001062"/>
    </source>
</evidence>
<keyword evidence="5 10" id="KW-0547">Nucleotide-binding</keyword>
<organism evidence="13 14">
    <name type="scientific">Marinomonas mediterranea (strain ATCC 700492 / JCM 21426 / NBRC 103028 / MMB-1)</name>
    <dbReference type="NCBI Taxonomy" id="717774"/>
    <lineage>
        <taxon>Bacteria</taxon>
        <taxon>Pseudomonadati</taxon>
        <taxon>Pseudomonadota</taxon>
        <taxon>Gammaproteobacteria</taxon>
        <taxon>Oceanospirillales</taxon>
        <taxon>Oceanospirillaceae</taxon>
        <taxon>Marinomonas</taxon>
    </lineage>
</organism>
<feature type="domain" description="GHMP kinase C-terminal" evidence="12">
    <location>
        <begin position="197"/>
        <end position="263"/>
    </location>
</feature>
<dbReference type="InterPro" id="IPR036554">
    <property type="entry name" value="GHMP_kinase_C_sf"/>
</dbReference>
<dbReference type="InterPro" id="IPR013750">
    <property type="entry name" value="GHMP_kinase_C_dom"/>
</dbReference>
<keyword evidence="4 10" id="KW-0808">Transferase</keyword>
<accession>F2K0U6</accession>
<feature type="domain" description="GHMP kinase N-terminal" evidence="11">
    <location>
        <begin position="68"/>
        <end position="146"/>
    </location>
</feature>
<reference evidence="13 14" key="1">
    <citation type="journal article" date="2012" name="Stand. Genomic Sci.">
        <title>Complete genome sequence of the melanogenic marine bacterium Marinomonas mediterranea type strain (MMB-1(T)).</title>
        <authorList>
            <person name="Lucas-Elio P."/>
            <person name="Goodwin L."/>
            <person name="Woyke T."/>
            <person name="Pitluck S."/>
            <person name="Nolan M."/>
            <person name="Kyrpides N.C."/>
            <person name="Detter J.C."/>
            <person name="Copeland A."/>
            <person name="Teshima H."/>
            <person name="Bruce D."/>
            <person name="Detter C."/>
            <person name="Tapia R."/>
            <person name="Han S."/>
            <person name="Land M.L."/>
            <person name="Ivanova N."/>
            <person name="Mikhailova N."/>
            <person name="Johnston A.W."/>
            <person name="Sanchez-Amat A."/>
        </authorList>
    </citation>
    <scope>NUCLEOTIDE SEQUENCE [LARGE SCALE GENOMIC DNA]</scope>
    <source>
        <strain evidence="14">ATCC 700492 / JCM 21426 / NBRC 103028 / MMB-1</strain>
    </source>
</reference>
<dbReference type="InterPro" id="IPR014721">
    <property type="entry name" value="Ribsml_uS5_D2-typ_fold_subgr"/>
</dbReference>
<dbReference type="KEGG" id="mme:Marme_2967"/>
<dbReference type="EMBL" id="CP002583">
    <property type="protein sequence ID" value="ADZ92188.1"/>
    <property type="molecule type" value="Genomic_DNA"/>
</dbReference>
<dbReference type="PANTHER" id="PTHR43527:SF2">
    <property type="entry name" value="4-DIPHOSPHOCYTIDYL-2-C-METHYL-D-ERYTHRITOL KINASE, CHLOROPLASTIC"/>
    <property type="match status" value="1"/>
</dbReference>
<dbReference type="SUPFAM" id="SSF55060">
    <property type="entry name" value="GHMP Kinase, C-terminal domain"/>
    <property type="match status" value="1"/>
</dbReference>
<dbReference type="STRING" id="717774.Marme_2967"/>
<feature type="active site" evidence="10">
    <location>
        <position position="139"/>
    </location>
</feature>
<evidence type="ECO:0000313" key="13">
    <source>
        <dbReference type="EMBL" id="ADZ92188.1"/>
    </source>
</evidence>
<keyword evidence="14" id="KW-1185">Reference proteome</keyword>
<keyword evidence="6 10" id="KW-0418">Kinase</keyword>
<feature type="active site" evidence="10">
    <location>
        <position position="13"/>
    </location>
</feature>
<evidence type="ECO:0000256" key="4">
    <source>
        <dbReference type="ARBA" id="ARBA00022679"/>
    </source>
</evidence>
<dbReference type="GO" id="GO:0005524">
    <property type="term" value="F:ATP binding"/>
    <property type="evidence" value="ECO:0007669"/>
    <property type="project" value="UniProtKB-UniRule"/>
</dbReference>
<comment type="function">
    <text evidence="10">Catalyzes the phosphorylation of the position 2 hydroxy group of 4-diphosphocytidyl-2C-methyl-D-erythritol.</text>
</comment>
<dbReference type="Gene3D" id="3.30.70.890">
    <property type="entry name" value="GHMP kinase, C-terminal domain"/>
    <property type="match status" value="1"/>
</dbReference>
<dbReference type="Gene3D" id="3.30.230.10">
    <property type="match status" value="1"/>
</dbReference>
<sequence>MTNHSISLPSPAKLNLFLHITGRRNDGYHELQTIFQFINVCDQLDFTTTNDALVHILPAIKGVPLEENLIYKAAQALKPFAKNEAFGANISLKKRLPMGGGIGGGSSNAATTLLALNQLWQCDLSTDALANIGRHLGADVPVFVRGNAAFAEGIGELLTPVEPETPFYLLVKPDCHVATGQIFADKYLTRDTPPIRIAHALKLSGQNDCLEVVKKHNPEVNEAFEWLQDYGDVKLTGTGACLFIAYNTIEDAERVRASVPKKWQTWVCQGCNVSPTHLALNQWIKKQKSLRLNSELSKPDE</sequence>
<keyword evidence="7 10" id="KW-0067">ATP-binding</keyword>
<name>F2K0U6_MARM1</name>
<dbReference type="Pfam" id="PF08544">
    <property type="entry name" value="GHMP_kinases_C"/>
    <property type="match status" value="1"/>
</dbReference>
<evidence type="ECO:0000256" key="3">
    <source>
        <dbReference type="ARBA" id="ARBA00017473"/>
    </source>
</evidence>
<dbReference type="RefSeq" id="WP_013662091.1">
    <property type="nucleotide sequence ID" value="NC_015276.1"/>
</dbReference>
<dbReference type="PIRSF" id="PIRSF010376">
    <property type="entry name" value="IspE"/>
    <property type="match status" value="1"/>
</dbReference>